<dbReference type="Pfam" id="PF20508">
    <property type="entry name" value="DUF6734"/>
    <property type="match status" value="1"/>
</dbReference>
<keyword evidence="3" id="KW-1185">Reference proteome</keyword>
<evidence type="ECO:0000313" key="3">
    <source>
        <dbReference type="Proteomes" id="UP000029614"/>
    </source>
</evidence>
<dbReference type="AlphaFoldDB" id="A0A096ATB2"/>
<dbReference type="EMBL" id="JRNU01000083">
    <property type="protein sequence ID" value="KGF50283.1"/>
    <property type="molecule type" value="Genomic_DNA"/>
</dbReference>
<dbReference type="OrthoDB" id="771064at2"/>
<reference evidence="2 3" key="1">
    <citation type="submission" date="2014-07" db="EMBL/GenBank/DDBJ databases">
        <authorList>
            <person name="McCorrison J."/>
            <person name="Sanka R."/>
            <person name="Torralba M."/>
            <person name="Gillis M."/>
            <person name="Haft D.H."/>
            <person name="Methe B."/>
            <person name="Sutton G."/>
            <person name="Nelson K.E."/>
        </authorList>
    </citation>
    <scope>NUCLEOTIDE SEQUENCE [LARGE SCALE GENOMIC DNA]</scope>
    <source>
        <strain evidence="2 3">DNF00058</strain>
    </source>
</reference>
<feature type="domain" description="DUF6734" evidence="1">
    <location>
        <begin position="1"/>
        <end position="291"/>
    </location>
</feature>
<proteinExistence type="predicted"/>
<comment type="caution">
    <text evidence="2">The sequence shown here is derived from an EMBL/GenBank/DDBJ whole genome shotgun (WGS) entry which is preliminary data.</text>
</comment>
<protein>
    <recommendedName>
        <fullName evidence="1">DUF6734 domain-containing protein</fullName>
    </recommendedName>
</protein>
<accession>A0A096ATB2</accession>
<dbReference type="InterPro" id="IPR046621">
    <property type="entry name" value="DUF6734"/>
</dbReference>
<name>A0A096ATB2_9BACT</name>
<gene>
    <name evidence="2" type="ORF">HMPREF9302_10120</name>
</gene>
<evidence type="ECO:0000313" key="2">
    <source>
        <dbReference type="EMBL" id="KGF50283.1"/>
    </source>
</evidence>
<evidence type="ECO:0000259" key="1">
    <source>
        <dbReference type="Pfam" id="PF20508"/>
    </source>
</evidence>
<organism evidence="2 3">
    <name type="scientific">Prevotella amnii DNF00058</name>
    <dbReference type="NCBI Taxonomy" id="1401066"/>
    <lineage>
        <taxon>Bacteria</taxon>
        <taxon>Pseudomonadati</taxon>
        <taxon>Bacteroidota</taxon>
        <taxon>Bacteroidia</taxon>
        <taxon>Bacteroidales</taxon>
        <taxon>Prevotellaceae</taxon>
        <taxon>Prevotella</taxon>
    </lineage>
</organism>
<sequence>MKIIQSFWSKPLLKSNQETYQNRLNGGWPNLRYALAAMSYSCLTLKEFYDDVELYTDDFGMHLFKEALHLPYTRFHNVLNDLDMDESFWAYGKIITYSLQNEPFLHVDNDIFISDKFPEKIEKAELVGQNIEWIIPKATDDYTEALDFLRQNVPVCPKIILDSKCRQSINMGLFGGNNIEFIQRYAHMAMDAVKDAVPYILAKKGKDGTFNIIFEQLLLSEMAKKESIPTAYMVENNDCSDFSQYINLETAQFTVNYTHCVGLIKQCNFICEQMEYRLRSEFPRQYRIILDYLESQGMHYNINEKSMRYFDDFNRSYKKLKVYKTQEELMTKGLFKLREDVNLNFDGNFYWLNRNCESKKLERWGSFLAYFQDYITGNELCDYIIENKLAGDINATAIRENIFHLIVQNVYSNRFLEVKTD</sequence>
<dbReference type="Proteomes" id="UP000029614">
    <property type="component" value="Unassembled WGS sequence"/>
</dbReference>